<evidence type="ECO:0000256" key="1">
    <source>
        <dbReference type="SAM" id="SignalP"/>
    </source>
</evidence>
<feature type="signal peptide" evidence="1">
    <location>
        <begin position="1"/>
        <end position="24"/>
    </location>
</feature>
<proteinExistence type="predicted"/>
<organism evidence="3 4">
    <name type="scientific">Aliikangiella marina</name>
    <dbReference type="NCBI Taxonomy" id="1712262"/>
    <lineage>
        <taxon>Bacteria</taxon>
        <taxon>Pseudomonadati</taxon>
        <taxon>Pseudomonadota</taxon>
        <taxon>Gammaproteobacteria</taxon>
        <taxon>Oceanospirillales</taxon>
        <taxon>Pleioneaceae</taxon>
        <taxon>Aliikangiella</taxon>
    </lineage>
</organism>
<dbReference type="AlphaFoldDB" id="A0A545TH75"/>
<evidence type="ECO:0000259" key="2">
    <source>
        <dbReference type="Pfam" id="PF13590"/>
    </source>
</evidence>
<dbReference type="PROSITE" id="PS51257">
    <property type="entry name" value="PROKAR_LIPOPROTEIN"/>
    <property type="match status" value="1"/>
</dbReference>
<evidence type="ECO:0000313" key="3">
    <source>
        <dbReference type="EMBL" id="TQV76579.1"/>
    </source>
</evidence>
<accession>A0A545TH75</accession>
<sequence length="189" mass="21684">MNKLSLKGFLLGMTLLMVSGCVVKPPTTSDYDTSYDFSQLKTYAWIKDKSPNKVATLDNKRQENAIETMLNRKGFQKVSDTQKADFLLKTHTVTDKKVDVDRFVSTWGYHPFYNPFFDPYPRNSTTIVREQKIGTLILDIVDPKQKQVIWRGTVAKPLGIYRNRTPEERATIAMSNAEHMLMTFPPQAN</sequence>
<keyword evidence="4" id="KW-1185">Reference proteome</keyword>
<dbReference type="OrthoDB" id="329837at2"/>
<dbReference type="EMBL" id="VIKR01000001">
    <property type="protein sequence ID" value="TQV76579.1"/>
    <property type="molecule type" value="Genomic_DNA"/>
</dbReference>
<dbReference type="Pfam" id="PF13590">
    <property type="entry name" value="DUF4136"/>
    <property type="match status" value="1"/>
</dbReference>
<feature type="chain" id="PRO_5022199721" evidence="1">
    <location>
        <begin position="25"/>
        <end position="189"/>
    </location>
</feature>
<feature type="domain" description="DUF4136" evidence="2">
    <location>
        <begin position="28"/>
        <end position="186"/>
    </location>
</feature>
<evidence type="ECO:0000313" key="4">
    <source>
        <dbReference type="Proteomes" id="UP000317839"/>
    </source>
</evidence>
<gene>
    <name evidence="3" type="ORF">FLL45_01050</name>
</gene>
<name>A0A545TH75_9GAMM</name>
<dbReference type="RefSeq" id="WP_142887939.1">
    <property type="nucleotide sequence ID" value="NZ_VIKR01000001.1"/>
</dbReference>
<reference evidence="3 4" key="1">
    <citation type="submission" date="2019-06" db="EMBL/GenBank/DDBJ databases">
        <title>Draft genome of Aliikangiella marina GYP-15.</title>
        <authorList>
            <person name="Wang G."/>
        </authorList>
    </citation>
    <scope>NUCLEOTIDE SEQUENCE [LARGE SCALE GENOMIC DNA]</scope>
    <source>
        <strain evidence="3 4">GYP-15</strain>
    </source>
</reference>
<dbReference type="Proteomes" id="UP000317839">
    <property type="component" value="Unassembled WGS sequence"/>
</dbReference>
<dbReference type="InterPro" id="IPR025411">
    <property type="entry name" value="DUF4136"/>
</dbReference>
<comment type="caution">
    <text evidence="3">The sequence shown here is derived from an EMBL/GenBank/DDBJ whole genome shotgun (WGS) entry which is preliminary data.</text>
</comment>
<protein>
    <submittedName>
        <fullName evidence="3">DUF4136 domain-containing protein</fullName>
    </submittedName>
</protein>
<dbReference type="Gene3D" id="3.30.160.670">
    <property type="match status" value="1"/>
</dbReference>
<keyword evidence="1" id="KW-0732">Signal</keyword>